<dbReference type="AlphaFoldDB" id="A0AA90H7U8"/>
<feature type="transmembrane region" description="Helical" evidence="7">
    <location>
        <begin position="34"/>
        <end position="56"/>
    </location>
</feature>
<dbReference type="Gene3D" id="1.10.3720.10">
    <property type="entry name" value="MetI-like"/>
    <property type="match status" value="1"/>
</dbReference>
<proteinExistence type="inferred from homology"/>
<dbReference type="Proteomes" id="UP001156398">
    <property type="component" value="Unassembled WGS sequence"/>
</dbReference>
<keyword evidence="3" id="KW-1003">Cell membrane</keyword>
<protein>
    <submittedName>
        <fullName evidence="10">Carbohydrate ABC transporter permease</fullName>
    </submittedName>
</protein>
<comment type="similarity">
    <text evidence="7">Belongs to the binding-protein-dependent transport system permease family.</text>
</comment>
<evidence type="ECO:0000313" key="9">
    <source>
        <dbReference type="EMBL" id="MDI5963791.1"/>
    </source>
</evidence>
<dbReference type="PROSITE" id="PS50928">
    <property type="entry name" value="ABC_TM1"/>
    <property type="match status" value="1"/>
</dbReference>
<keyword evidence="2 7" id="KW-0813">Transport</keyword>
<comment type="caution">
    <text evidence="10">The sequence shown here is derived from an EMBL/GenBank/DDBJ whole genome shotgun (WGS) entry which is preliminary data.</text>
</comment>
<feature type="transmembrane region" description="Helical" evidence="7">
    <location>
        <begin position="207"/>
        <end position="232"/>
    </location>
</feature>
<feature type="domain" description="ABC transmembrane type-1" evidence="8">
    <location>
        <begin position="90"/>
        <end position="286"/>
    </location>
</feature>
<dbReference type="EMBL" id="JABXJJ020000037">
    <property type="protein sequence ID" value="MDI5972826.1"/>
    <property type="molecule type" value="Genomic_DNA"/>
</dbReference>
<dbReference type="SUPFAM" id="SSF161098">
    <property type="entry name" value="MetI-like"/>
    <property type="match status" value="1"/>
</dbReference>
<evidence type="ECO:0000256" key="7">
    <source>
        <dbReference type="RuleBase" id="RU363032"/>
    </source>
</evidence>
<feature type="transmembrane region" description="Helical" evidence="7">
    <location>
        <begin position="269"/>
        <end position="286"/>
    </location>
</feature>
<evidence type="ECO:0000313" key="11">
    <source>
        <dbReference type="Proteomes" id="UP001156398"/>
    </source>
</evidence>
<evidence type="ECO:0000256" key="2">
    <source>
        <dbReference type="ARBA" id="ARBA00022448"/>
    </source>
</evidence>
<keyword evidence="11" id="KW-1185">Reference proteome</keyword>
<evidence type="ECO:0000256" key="5">
    <source>
        <dbReference type="ARBA" id="ARBA00022989"/>
    </source>
</evidence>
<comment type="subcellular location">
    <subcellularLocation>
        <location evidence="1 7">Cell membrane</location>
        <topology evidence="1 7">Multi-pass membrane protein</topology>
    </subcellularLocation>
</comment>
<keyword evidence="5 7" id="KW-1133">Transmembrane helix</keyword>
<accession>A0AA90H7U8</accession>
<evidence type="ECO:0000256" key="1">
    <source>
        <dbReference type="ARBA" id="ARBA00004651"/>
    </source>
</evidence>
<dbReference type="RefSeq" id="WP_271315319.1">
    <property type="nucleotide sequence ID" value="NZ_JAAGKO020000017.1"/>
</dbReference>
<dbReference type="EMBL" id="JAAGKO020000017">
    <property type="protein sequence ID" value="MDI5963791.1"/>
    <property type="molecule type" value="Genomic_DNA"/>
</dbReference>
<feature type="transmembrane region" description="Helical" evidence="7">
    <location>
        <begin position="168"/>
        <end position="186"/>
    </location>
</feature>
<dbReference type="GO" id="GO:0005886">
    <property type="term" value="C:plasma membrane"/>
    <property type="evidence" value="ECO:0007669"/>
    <property type="project" value="UniProtKB-SubCell"/>
</dbReference>
<keyword evidence="4 7" id="KW-0812">Transmembrane</keyword>
<feature type="transmembrane region" description="Helical" evidence="7">
    <location>
        <begin position="94"/>
        <end position="116"/>
    </location>
</feature>
<feature type="transmembrane region" description="Helical" evidence="7">
    <location>
        <begin position="123"/>
        <end position="148"/>
    </location>
</feature>
<evidence type="ECO:0000256" key="4">
    <source>
        <dbReference type="ARBA" id="ARBA00022692"/>
    </source>
</evidence>
<reference evidence="10 11" key="1">
    <citation type="submission" date="2023-05" db="EMBL/GenBank/DDBJ databases">
        <title>Streptantibioticus silvisoli sp. nov., acidotolerant actinomycetes 1 from pine litter.</title>
        <authorList>
            <person name="Swiecimska M."/>
            <person name="Golinska P."/>
            <person name="Sangal V."/>
            <person name="Wachnowicz B."/>
            <person name="Goodfellow M."/>
        </authorList>
    </citation>
    <scope>NUCLEOTIDE SEQUENCE</scope>
    <source>
        <strain evidence="10">SL13</strain>
        <strain evidence="9 11">SL54</strain>
    </source>
</reference>
<dbReference type="InterPro" id="IPR000515">
    <property type="entry name" value="MetI-like"/>
</dbReference>
<keyword evidence="6 7" id="KW-0472">Membrane</keyword>
<evidence type="ECO:0000256" key="3">
    <source>
        <dbReference type="ARBA" id="ARBA00022475"/>
    </source>
</evidence>
<dbReference type="PANTHER" id="PTHR43744">
    <property type="entry name" value="ABC TRANSPORTER PERMEASE PROTEIN MG189-RELATED-RELATED"/>
    <property type="match status" value="1"/>
</dbReference>
<name>A0AA90H7U8_9ACTN</name>
<evidence type="ECO:0000259" key="8">
    <source>
        <dbReference type="PROSITE" id="PS50928"/>
    </source>
</evidence>
<dbReference type="Pfam" id="PF00528">
    <property type="entry name" value="BPD_transp_1"/>
    <property type="match status" value="1"/>
</dbReference>
<evidence type="ECO:0000313" key="10">
    <source>
        <dbReference type="EMBL" id="MDI5972826.1"/>
    </source>
</evidence>
<dbReference type="InterPro" id="IPR035906">
    <property type="entry name" value="MetI-like_sf"/>
</dbReference>
<sequence length="301" mass="32055">MALGGSASTALGLRAPRALTEGPGARRAGRAARVVVCLIVVAVFVLPLWSMIATALSSGTSRLGQMQLIPQDFGLGNVETAWREGMGKGLFNSAVMEVFGLSLQLAVSSMAAYALARKRFRGAAAVMVLIMATMMMPDEVIAIPLYLIIGKIPQPFGGGTLLNSYGGLILPLVGWALPIYILTAFMRQIPLELEEAARVDGAGDVWIFLRIIVPLCKPALATCAVFGFLMIWDQYLLPLLVVQSPSLDPLTVVVTSLQSSEELGDGVKLAAATILMVPSVLFYLCLQRLFERGMLSGSLKG</sequence>
<dbReference type="CDD" id="cd06261">
    <property type="entry name" value="TM_PBP2"/>
    <property type="match status" value="1"/>
</dbReference>
<gene>
    <name evidence="9" type="ORF">POF43_013875</name>
    <name evidence="10" type="ORF">POF50_026370</name>
</gene>
<evidence type="ECO:0000256" key="6">
    <source>
        <dbReference type="ARBA" id="ARBA00023136"/>
    </source>
</evidence>
<dbReference type="PANTHER" id="PTHR43744:SF3">
    <property type="entry name" value="LACTOSE TRANSPORT SYSTEM PERMEASE PROTEIN LACG"/>
    <property type="match status" value="1"/>
</dbReference>
<organism evidence="10">
    <name type="scientific">Streptantibioticus silvisoli</name>
    <dbReference type="NCBI Taxonomy" id="2705255"/>
    <lineage>
        <taxon>Bacteria</taxon>
        <taxon>Bacillati</taxon>
        <taxon>Actinomycetota</taxon>
        <taxon>Actinomycetes</taxon>
        <taxon>Kitasatosporales</taxon>
        <taxon>Streptomycetaceae</taxon>
        <taxon>Streptantibioticus</taxon>
    </lineage>
</organism>
<dbReference type="GO" id="GO:0055085">
    <property type="term" value="P:transmembrane transport"/>
    <property type="evidence" value="ECO:0007669"/>
    <property type="project" value="InterPro"/>
</dbReference>